<keyword evidence="3" id="KW-0436">Ligase</keyword>
<dbReference type="Proteomes" id="UP000183529">
    <property type="component" value="Unassembled WGS sequence"/>
</dbReference>
<dbReference type="SUPFAM" id="SSF54975">
    <property type="entry name" value="Acylphosphatase/BLUF domain-like"/>
    <property type="match status" value="1"/>
</dbReference>
<comment type="caution">
    <text evidence="12">The sequence shown here is derived from an EMBL/GenBank/DDBJ whole genome shotgun (WGS) entry which is preliminary data.</text>
</comment>
<evidence type="ECO:0000256" key="1">
    <source>
        <dbReference type="ARBA" id="ARBA00004711"/>
    </source>
</evidence>
<evidence type="ECO:0000256" key="5">
    <source>
        <dbReference type="ARBA" id="ARBA00022771"/>
    </source>
</evidence>
<dbReference type="InterPro" id="IPR001792">
    <property type="entry name" value="Acylphosphatase-like_dom"/>
</dbReference>
<dbReference type="InterPro" id="IPR043129">
    <property type="entry name" value="ATPase_NBD"/>
</dbReference>
<dbReference type="NCBIfam" id="TIGR00143">
    <property type="entry name" value="hypF"/>
    <property type="match status" value="1"/>
</dbReference>
<dbReference type="SUPFAM" id="SSF53067">
    <property type="entry name" value="Actin-like ATPase domain"/>
    <property type="match status" value="1"/>
</dbReference>
<dbReference type="Gene3D" id="3.90.870.50">
    <property type="match status" value="1"/>
</dbReference>
<dbReference type="InterPro" id="IPR011125">
    <property type="entry name" value="Znf_HypF"/>
</dbReference>
<dbReference type="GO" id="GO:0051604">
    <property type="term" value="P:protein maturation"/>
    <property type="evidence" value="ECO:0007669"/>
    <property type="project" value="TreeGrafter"/>
</dbReference>
<organism evidence="12 13">
    <name type="scientific">Paraburkholderia tropica</name>
    <dbReference type="NCBI Taxonomy" id="92647"/>
    <lineage>
        <taxon>Bacteria</taxon>
        <taxon>Pseudomonadati</taxon>
        <taxon>Pseudomonadota</taxon>
        <taxon>Betaproteobacteria</taxon>
        <taxon>Burkholderiales</taxon>
        <taxon>Burkholderiaceae</taxon>
        <taxon>Paraburkholderia</taxon>
    </lineage>
</organism>
<dbReference type="InterPro" id="IPR051060">
    <property type="entry name" value="Carbamoyltrans_HypF-like"/>
</dbReference>
<dbReference type="Pfam" id="PF07503">
    <property type="entry name" value="zf-HYPF"/>
    <property type="match status" value="2"/>
</dbReference>
<dbReference type="EC" id="6.2.-.-" evidence="8"/>
<dbReference type="Pfam" id="PF22521">
    <property type="entry name" value="HypF_C_2"/>
    <property type="match status" value="1"/>
</dbReference>
<dbReference type="RefSeq" id="WP_074980989.1">
    <property type="nucleotide sequence ID" value="NZ_CADFGN010000005.1"/>
</dbReference>
<dbReference type="PIRSF" id="PIRSF006256">
    <property type="entry name" value="CMPcnvr_hdrg_mat"/>
    <property type="match status" value="1"/>
</dbReference>
<dbReference type="Pfam" id="PF17788">
    <property type="entry name" value="HypF_C"/>
    <property type="match status" value="1"/>
</dbReference>
<dbReference type="InterPro" id="IPR041440">
    <property type="entry name" value="HypF_C"/>
</dbReference>
<protein>
    <recommendedName>
        <fullName evidence="8">Carbamoyltransferase HypF</fullName>
        <ecNumber evidence="8">6.2.-.-</ecNumber>
    </recommendedName>
</protein>
<dbReference type="GO" id="GO:0008270">
    <property type="term" value="F:zinc ion binding"/>
    <property type="evidence" value="ECO:0007669"/>
    <property type="project" value="UniProtKB-KW"/>
</dbReference>
<dbReference type="Gene3D" id="3.30.420.360">
    <property type="match status" value="1"/>
</dbReference>
<gene>
    <name evidence="12" type="ORF">SAMN05216550_10147</name>
</gene>
<dbReference type="PROSITE" id="PS00150">
    <property type="entry name" value="ACYLPHOSPHATASE_1"/>
    <property type="match status" value="1"/>
</dbReference>
<evidence type="ECO:0000259" key="11">
    <source>
        <dbReference type="PROSITE" id="PS51163"/>
    </source>
</evidence>
<dbReference type="Gene3D" id="3.30.110.120">
    <property type="match status" value="1"/>
</dbReference>
<comment type="catalytic activity">
    <reaction evidence="9">
        <text>an acyl phosphate + H2O = a carboxylate + phosphate + H(+)</text>
        <dbReference type="Rhea" id="RHEA:14965"/>
        <dbReference type="ChEBI" id="CHEBI:15377"/>
        <dbReference type="ChEBI" id="CHEBI:15378"/>
        <dbReference type="ChEBI" id="CHEBI:29067"/>
        <dbReference type="ChEBI" id="CHEBI:43474"/>
        <dbReference type="ChEBI" id="CHEBI:59918"/>
        <dbReference type="EC" id="3.6.1.7"/>
    </reaction>
</comment>
<keyword evidence="4" id="KW-0479">Metal-binding</keyword>
<dbReference type="GO" id="GO:0003998">
    <property type="term" value="F:acylphosphatase activity"/>
    <property type="evidence" value="ECO:0007669"/>
    <property type="project" value="UniProtKB-EC"/>
</dbReference>
<evidence type="ECO:0000256" key="3">
    <source>
        <dbReference type="ARBA" id="ARBA00022598"/>
    </source>
</evidence>
<accession>A0AAQ1JRQ6</accession>
<dbReference type="AlphaFoldDB" id="A0AAQ1JRQ6"/>
<dbReference type="InterPro" id="IPR006070">
    <property type="entry name" value="Sua5-like_dom"/>
</dbReference>
<dbReference type="InterPro" id="IPR017968">
    <property type="entry name" value="Acylphosphatase_CS"/>
</dbReference>
<dbReference type="GO" id="GO:0016874">
    <property type="term" value="F:ligase activity"/>
    <property type="evidence" value="ECO:0007669"/>
    <property type="project" value="UniProtKB-UniRule"/>
</dbReference>
<evidence type="ECO:0000256" key="7">
    <source>
        <dbReference type="ARBA" id="ARBA00048220"/>
    </source>
</evidence>
<evidence type="ECO:0000256" key="8">
    <source>
        <dbReference type="PIRNR" id="PIRNR006256"/>
    </source>
</evidence>
<evidence type="ECO:0000256" key="9">
    <source>
        <dbReference type="PROSITE-ProRule" id="PRU00520"/>
    </source>
</evidence>
<dbReference type="GO" id="GO:0003725">
    <property type="term" value="F:double-stranded RNA binding"/>
    <property type="evidence" value="ECO:0007669"/>
    <property type="project" value="InterPro"/>
</dbReference>
<feature type="domain" description="YrdC-like" evidence="11">
    <location>
        <begin position="206"/>
        <end position="416"/>
    </location>
</feature>
<feature type="domain" description="Acylphosphatase-like" evidence="10">
    <location>
        <begin position="3"/>
        <end position="92"/>
    </location>
</feature>
<evidence type="ECO:0000313" key="12">
    <source>
        <dbReference type="EMBL" id="SEI80754.1"/>
    </source>
</evidence>
<keyword evidence="5" id="KW-0863">Zinc-finger</keyword>
<dbReference type="InterPro" id="IPR055128">
    <property type="entry name" value="HypF_C_2"/>
</dbReference>
<reference evidence="12 13" key="1">
    <citation type="submission" date="2016-10" db="EMBL/GenBank/DDBJ databases">
        <authorList>
            <person name="Varghese N."/>
            <person name="Submissions S."/>
        </authorList>
    </citation>
    <scope>NUCLEOTIDE SEQUENCE [LARGE SCALE GENOMIC DNA]</scope>
    <source>
        <strain evidence="12 13">LMG 22274</strain>
    </source>
</reference>
<feature type="active site" evidence="9">
    <location>
        <position position="36"/>
    </location>
</feature>
<comment type="similarity">
    <text evidence="2 8">Belongs to the carbamoyltransferase HypF family.</text>
</comment>
<name>A0AAQ1JRQ6_9BURK</name>
<comment type="catalytic activity">
    <reaction evidence="7 8">
        <text>C-terminal L-cysteinyl-[HypE protein] + carbamoyl phosphate + ATP + H2O = C-terminal S-carboxamide-L-cysteinyl-[HypE protein] + AMP + phosphate + diphosphate + H(+)</text>
        <dbReference type="Rhea" id="RHEA:55636"/>
        <dbReference type="Rhea" id="RHEA-COMP:14247"/>
        <dbReference type="Rhea" id="RHEA-COMP:14392"/>
        <dbReference type="ChEBI" id="CHEBI:15377"/>
        <dbReference type="ChEBI" id="CHEBI:15378"/>
        <dbReference type="ChEBI" id="CHEBI:30616"/>
        <dbReference type="ChEBI" id="CHEBI:33019"/>
        <dbReference type="ChEBI" id="CHEBI:43474"/>
        <dbReference type="ChEBI" id="CHEBI:58228"/>
        <dbReference type="ChEBI" id="CHEBI:76913"/>
        <dbReference type="ChEBI" id="CHEBI:139126"/>
        <dbReference type="ChEBI" id="CHEBI:456215"/>
    </reaction>
</comment>
<dbReference type="InterPro" id="IPR004421">
    <property type="entry name" value="Carbamoyltransferase_HypF"/>
</dbReference>
<dbReference type="GO" id="GO:0016743">
    <property type="term" value="F:carboxyl- or carbamoyltransferase activity"/>
    <property type="evidence" value="ECO:0007669"/>
    <property type="project" value="UniProtKB-UniRule"/>
</dbReference>
<evidence type="ECO:0000256" key="4">
    <source>
        <dbReference type="ARBA" id="ARBA00022723"/>
    </source>
</evidence>
<proteinExistence type="inferred from homology"/>
<keyword evidence="6" id="KW-0862">Zinc</keyword>
<evidence type="ECO:0000313" key="13">
    <source>
        <dbReference type="Proteomes" id="UP000183529"/>
    </source>
</evidence>
<dbReference type="PANTHER" id="PTHR42959:SF1">
    <property type="entry name" value="CARBAMOYLTRANSFERASE HYPF"/>
    <property type="match status" value="1"/>
</dbReference>
<feature type="active site" evidence="9">
    <location>
        <position position="18"/>
    </location>
</feature>
<dbReference type="Gene3D" id="3.30.420.40">
    <property type="match status" value="1"/>
</dbReference>
<dbReference type="Pfam" id="PF00708">
    <property type="entry name" value="Acylphosphatase"/>
    <property type="match status" value="1"/>
</dbReference>
<dbReference type="PROSITE" id="PS51160">
    <property type="entry name" value="ACYLPHOSPHATASE_3"/>
    <property type="match status" value="1"/>
</dbReference>
<evidence type="ECO:0000256" key="2">
    <source>
        <dbReference type="ARBA" id="ARBA00008097"/>
    </source>
</evidence>
<dbReference type="SUPFAM" id="SSF55821">
    <property type="entry name" value="YrdC/RibB"/>
    <property type="match status" value="1"/>
</dbReference>
<dbReference type="InterPro" id="IPR017945">
    <property type="entry name" value="DHBP_synth_RibB-like_a/b_dom"/>
</dbReference>
<evidence type="ECO:0000256" key="6">
    <source>
        <dbReference type="ARBA" id="ARBA00022833"/>
    </source>
</evidence>
<dbReference type="PROSITE" id="PS51163">
    <property type="entry name" value="YRDC"/>
    <property type="match status" value="1"/>
</dbReference>
<comment type="function">
    <text evidence="8">Involved in the maturation of [NiFe] hydrogenases. Along with HypE, it catalyzes the synthesis of the CN ligands of the active site iron of [NiFe]-hydrogenases. HypF functions as a carbamoyl transferase using carbamoylphosphate as a substrate and transferring the carboxamido moiety in an ATP-dependent reaction to the thiolate of the C-terminal cysteine of HypE yielding a protein-S-carboxamide.</text>
</comment>
<dbReference type="EMBL" id="FNZM01000001">
    <property type="protein sequence ID" value="SEI80754.1"/>
    <property type="molecule type" value="Genomic_DNA"/>
</dbReference>
<evidence type="ECO:0000259" key="10">
    <source>
        <dbReference type="PROSITE" id="PS51160"/>
    </source>
</evidence>
<dbReference type="PANTHER" id="PTHR42959">
    <property type="entry name" value="CARBAMOYLTRANSFERASE"/>
    <property type="match status" value="1"/>
</dbReference>
<dbReference type="Pfam" id="PF01300">
    <property type="entry name" value="Sua5_yciO_yrdC"/>
    <property type="match status" value="1"/>
</dbReference>
<keyword evidence="9" id="KW-0378">Hydrolase</keyword>
<sequence length="796" mass="83580">MRREQLRVSGIVQGVGFRPFVWRLAQRFGLTGEVRNDASAVRIDVQGTRAALSAFRAALAQEAPPRARIDAIDTERAQPLDTAARQGFRIVESGEARTRDGEMATDSAICHACLAEIFDAGDRRHRYALNSCCDCGPRYTVTRTLPFDRANTSMAPFAPCADCAADYADPANRRFHAELIACPACGPRLRFEAPLGVARRDHADHTDPVADAWRAIARGEIVAVEGLGGFQLICDATQPDAVARLRARKRRPAKPFALLALNAASAARWIVCDAATHALLDAPARPVVVAARCDNNALSGIAPGLAQLGVMLPCTPLQYLLFHEALGRPSGDAWRDANQPTLLVATSANVSGESLEIDPAHARDALAGIADAMLFHDRAIVARCDDSVLLAANADDADHADAAAPQAPPPLRRARGYAPQALALPHAGPSVLALGAHLKSTVTLTQGARAFVSPYLGDLTSAAACAALDAAANRLVDACGAPPAALACDLQPDLYSTRLAHTLAARWNVPVVPVQHHHAHIAAVLAEHGHADVALGVALDGFGHGDDGTAWGGELLRVDPGRATRLGHLTPLALPGGDLAARSPARMALALLDRLDRLDRADAHASTANRTPPGIDAATAARLRAQLASGFHCPPTTSLGRWFDAIAGLAGVCAEQSYSGEAALRLEALARPCAPLVDGWRLDGGNLDLLPLAHWLAAQTEAATIASVWHATLGHALGAWIAQAARAHNLNVVALGGGCCANRLLMRALADALRASNLTLFTARALPSGDDAISYGQAWAVIQQLTSSATVTRTTP</sequence>
<comment type="pathway">
    <text evidence="1 8">Protein modification; [NiFe] hydrogenase maturation.</text>
</comment>
<dbReference type="InterPro" id="IPR036046">
    <property type="entry name" value="Acylphosphatase-like_dom_sf"/>
</dbReference>